<sequence length="274" mass="30821">MKRIFMFTRLFFLLALVSSTSGAAGSSILSLINTIQPKTYLNAPVPLPLKPDQVEISDVSFSADGLRLPVTRFYVICQDEFCGLYNAAGQAIIPWQKIYIEHYDSETDLFYVSTSFTGNHTGLYSARQQQFIYPPVYSSIELAESSAIVFLSTYQNSAQLSGMGDAYGNVIIAPQFSSIQMINQRPDAFVAGKRMNGRILYGLLDFSGNIIIPFRYDTVSNTDYRYNINFIAVAKNGRWGVIDKTGNLVRPLRYSRDDTEKWLTQRGARPRFGD</sequence>
<dbReference type="HOGENOM" id="CLU_1015217_0_0_6"/>
<feature type="signal peptide" evidence="1">
    <location>
        <begin position="1"/>
        <end position="23"/>
    </location>
</feature>
<name>V7IKS4_SALET</name>
<reference evidence="2 3" key="1">
    <citation type="journal article" date="2014" name="Genome Announc.">
        <title>Whole-Genome Sequencing of Salmonella enterica subsp. enterica Serovar Cubana Strains Isolated from Agricultural Sources.</title>
        <authorList>
            <person name="Benahmed F.H."/>
            <person name="Gopinath G.R."/>
            <person name="Wang H."/>
            <person name="Jean-Gilles Beaubrun J."/>
            <person name="Grim C."/>
            <person name="Cheng C.M."/>
            <person name="McClelland M."/>
            <person name="Ayers S."/>
            <person name="Abbott J."/>
            <person name="Desai P."/>
            <person name="Frye J.G."/>
            <person name="Weinstock G."/>
            <person name="Hammack T.S."/>
            <person name="Hanes D.E."/>
            <person name="Rasmussen M.A."/>
            <person name="Davidson M.K."/>
        </authorList>
    </citation>
    <scope>NUCLEOTIDE SEQUENCE [LARGE SCALE GENOMIC DNA]</scope>
    <source>
        <strain evidence="2">76814</strain>
    </source>
</reference>
<keyword evidence="1" id="KW-0732">Signal</keyword>
<dbReference type="PATRIC" id="fig|1192560.4.peg.3228"/>
<dbReference type="Pfam" id="PF14903">
    <property type="entry name" value="WG_beta_rep"/>
    <property type="match status" value="1"/>
</dbReference>
<accession>V7IKS4</accession>
<proteinExistence type="predicted"/>
<organism evidence="2 3">
    <name type="scientific">Salmonella enterica subsp. enterica serovar Cubana str. 76814</name>
    <dbReference type="NCBI Taxonomy" id="1192560"/>
    <lineage>
        <taxon>Bacteria</taxon>
        <taxon>Pseudomonadati</taxon>
        <taxon>Pseudomonadota</taxon>
        <taxon>Gammaproteobacteria</taxon>
        <taxon>Enterobacterales</taxon>
        <taxon>Enterobacteriaceae</taxon>
        <taxon>Salmonella</taxon>
    </lineage>
</organism>
<evidence type="ECO:0008006" key="4">
    <source>
        <dbReference type="Google" id="ProtNLM"/>
    </source>
</evidence>
<protein>
    <recommendedName>
        <fullName evidence="4">WG repeat-containing protein</fullName>
    </recommendedName>
</protein>
<evidence type="ECO:0000313" key="3">
    <source>
        <dbReference type="Proteomes" id="UP000018534"/>
    </source>
</evidence>
<gene>
    <name evidence="2" type="ORF">A628_03444</name>
</gene>
<dbReference type="AlphaFoldDB" id="V7IKS4"/>
<evidence type="ECO:0000313" key="2">
    <source>
        <dbReference type="EMBL" id="ETA86518.1"/>
    </source>
</evidence>
<comment type="caution">
    <text evidence="2">The sequence shown here is derived from an EMBL/GenBank/DDBJ whole genome shotgun (WGS) entry which is preliminary data.</text>
</comment>
<dbReference type="Proteomes" id="UP000018534">
    <property type="component" value="Unassembled WGS sequence"/>
</dbReference>
<dbReference type="EMBL" id="AZGR01000071">
    <property type="protein sequence ID" value="ETA86518.1"/>
    <property type="molecule type" value="Genomic_DNA"/>
</dbReference>
<feature type="chain" id="PRO_5004762863" description="WG repeat-containing protein" evidence="1">
    <location>
        <begin position="24"/>
        <end position="274"/>
    </location>
</feature>
<dbReference type="InterPro" id="IPR032774">
    <property type="entry name" value="WG_beta_rep"/>
</dbReference>
<evidence type="ECO:0000256" key="1">
    <source>
        <dbReference type="SAM" id="SignalP"/>
    </source>
</evidence>